<dbReference type="InterPro" id="IPR021134">
    <property type="entry name" value="Bestrophin-like"/>
</dbReference>
<reference evidence="8 9" key="1">
    <citation type="submission" date="2020-08" db="EMBL/GenBank/DDBJ databases">
        <authorList>
            <person name="Hejnol A."/>
        </authorList>
    </citation>
    <scope>NUCLEOTIDE SEQUENCE [LARGE SCALE GENOMIC DNA]</scope>
</reference>
<feature type="transmembrane region" description="Helical" evidence="6">
    <location>
        <begin position="36"/>
        <end position="54"/>
    </location>
</feature>
<keyword evidence="6" id="KW-0869">Chloride channel</keyword>
<dbReference type="OrthoDB" id="201595at2759"/>
<evidence type="ECO:0000256" key="7">
    <source>
        <dbReference type="SAM" id="MobiDB-lite"/>
    </source>
</evidence>
<dbReference type="AlphaFoldDB" id="A0A7I8VSY0"/>
<keyword evidence="2 6" id="KW-0812">Transmembrane</keyword>
<evidence type="ECO:0000256" key="1">
    <source>
        <dbReference type="ARBA" id="ARBA00004370"/>
    </source>
</evidence>
<feature type="compositionally biased region" description="Basic and acidic residues" evidence="7">
    <location>
        <begin position="504"/>
        <end position="520"/>
    </location>
</feature>
<comment type="subcellular location">
    <subcellularLocation>
        <location evidence="6">Cell membrane</location>
        <topology evidence="6">Multi-pass membrane protein</topology>
    </subcellularLocation>
    <subcellularLocation>
        <location evidence="1">Membrane</location>
    </subcellularLocation>
</comment>
<comment type="function">
    <text evidence="6">Forms chloride channels.</text>
</comment>
<keyword evidence="6" id="KW-0406">Ion transport</keyword>
<accession>A0A7I8VSY0</accession>
<feature type="transmembrane region" description="Helical" evidence="6">
    <location>
        <begin position="128"/>
        <end position="147"/>
    </location>
</feature>
<keyword evidence="4 6" id="KW-0472">Membrane</keyword>
<evidence type="ECO:0000256" key="5">
    <source>
        <dbReference type="ARBA" id="ARBA00034769"/>
    </source>
</evidence>
<dbReference type="PANTHER" id="PTHR10736:SF65">
    <property type="entry name" value="BESTROPHIN 1, ISOFORM C-RELATED"/>
    <property type="match status" value="1"/>
</dbReference>
<keyword evidence="6" id="KW-0813">Transport</keyword>
<evidence type="ECO:0000256" key="6">
    <source>
        <dbReference type="RuleBase" id="RU363126"/>
    </source>
</evidence>
<sequence length="542" mass="62707">MTVTYSSKISSAGFATIFKLLLKWRGSVYKLLWREFAVYAATYLTLSLSYRLAMNDEQREKFEFISRYCNRYTDHIPIAFVLGFYVTCVCTRWWNQYNAIPWPDTLALLVTSDIQGPCKRARLFRRTIMRYICLSFTMTLASISSTVKKRFPTLNHLNIAGFLQGSEQQILERLKTPHNKYFVPLVWATSLVNQSRREKWVKDDHALKTLIDEITAFRSKCGTLFSYDWINIPLVYTQVVTVAVYSYFIACLMGRQFSISPYNGEIDVDPYFPFFTFLQFFFFMGWLKVAESLLNPFGEDDDDFDVNYLIDRNLQVSYLIVDDMHSDYPELLRDNHWNDIDFQLPYTQASKNFYNEPFVGSTMDLNISAIGAELTLPNEEAPVIHAKDQPDTLENGDIDKKLKSVKNLPMFSRKVSRKFHKARNNVPGTVFMATNASMSNDSSNAPNDTSILRRLFRNLKKRKTRTKTEENGNGQKRNSQPKEETFNLGDIPLIDDSCVNDSPVKNEAKEEEPDVKVKLDNDEEEAMESKFLMDTGIAHEIV</sequence>
<dbReference type="Pfam" id="PF01062">
    <property type="entry name" value="Bestrophin"/>
    <property type="match status" value="1"/>
</dbReference>
<dbReference type="GO" id="GO:0005886">
    <property type="term" value="C:plasma membrane"/>
    <property type="evidence" value="ECO:0007669"/>
    <property type="project" value="UniProtKB-SubCell"/>
</dbReference>
<dbReference type="InterPro" id="IPR000615">
    <property type="entry name" value="Bestrophin"/>
</dbReference>
<evidence type="ECO:0000256" key="2">
    <source>
        <dbReference type="ARBA" id="ARBA00022692"/>
    </source>
</evidence>
<keyword evidence="6" id="KW-0868">Chloride</keyword>
<dbReference type="GO" id="GO:0034707">
    <property type="term" value="C:chloride channel complex"/>
    <property type="evidence" value="ECO:0007669"/>
    <property type="project" value="UniProtKB-KW"/>
</dbReference>
<evidence type="ECO:0000313" key="8">
    <source>
        <dbReference type="EMBL" id="CAD5119411.1"/>
    </source>
</evidence>
<proteinExistence type="inferred from homology"/>
<dbReference type="Proteomes" id="UP000549394">
    <property type="component" value="Unassembled WGS sequence"/>
</dbReference>
<comment type="similarity">
    <text evidence="5 6">Belongs to the anion channel-forming bestrophin (TC 1.A.46) family. Calcium-sensitive chloride channel subfamily.</text>
</comment>
<name>A0A7I8VSY0_9ANNE</name>
<evidence type="ECO:0000256" key="3">
    <source>
        <dbReference type="ARBA" id="ARBA00022989"/>
    </source>
</evidence>
<dbReference type="PANTHER" id="PTHR10736">
    <property type="entry name" value="BESTROPHIN"/>
    <property type="match status" value="1"/>
</dbReference>
<protein>
    <recommendedName>
        <fullName evidence="6">Bestrophin homolog</fullName>
    </recommendedName>
</protein>
<organism evidence="8 9">
    <name type="scientific">Dimorphilus gyrociliatus</name>
    <dbReference type="NCBI Taxonomy" id="2664684"/>
    <lineage>
        <taxon>Eukaryota</taxon>
        <taxon>Metazoa</taxon>
        <taxon>Spiralia</taxon>
        <taxon>Lophotrochozoa</taxon>
        <taxon>Annelida</taxon>
        <taxon>Polychaeta</taxon>
        <taxon>Polychaeta incertae sedis</taxon>
        <taxon>Dinophilidae</taxon>
        <taxon>Dimorphilus</taxon>
    </lineage>
</organism>
<feature type="transmembrane region" description="Helical" evidence="6">
    <location>
        <begin position="270"/>
        <end position="287"/>
    </location>
</feature>
<comment type="caution">
    <text evidence="8">The sequence shown here is derived from an EMBL/GenBank/DDBJ whole genome shotgun (WGS) entry which is preliminary data.</text>
</comment>
<feature type="transmembrane region" description="Helical" evidence="6">
    <location>
        <begin position="229"/>
        <end position="250"/>
    </location>
</feature>
<evidence type="ECO:0000313" key="9">
    <source>
        <dbReference type="Proteomes" id="UP000549394"/>
    </source>
</evidence>
<evidence type="ECO:0000256" key="4">
    <source>
        <dbReference type="ARBA" id="ARBA00023136"/>
    </source>
</evidence>
<feature type="transmembrane region" description="Helical" evidence="6">
    <location>
        <begin position="75"/>
        <end position="94"/>
    </location>
</feature>
<gene>
    <name evidence="8" type="ORF">DGYR_LOCUS7660</name>
</gene>
<dbReference type="EMBL" id="CAJFCJ010000010">
    <property type="protein sequence ID" value="CAD5119411.1"/>
    <property type="molecule type" value="Genomic_DNA"/>
</dbReference>
<keyword evidence="9" id="KW-1185">Reference proteome</keyword>
<keyword evidence="3 6" id="KW-1133">Transmembrane helix</keyword>
<keyword evidence="6" id="KW-0407">Ion channel</keyword>
<feature type="region of interest" description="Disordered" evidence="7">
    <location>
        <begin position="458"/>
        <end position="533"/>
    </location>
</feature>
<dbReference type="GO" id="GO:0005254">
    <property type="term" value="F:chloride channel activity"/>
    <property type="evidence" value="ECO:0007669"/>
    <property type="project" value="UniProtKB-KW"/>
</dbReference>
<keyword evidence="6" id="KW-1003">Cell membrane</keyword>